<dbReference type="OrthoDB" id="423807at2759"/>
<keyword evidence="4" id="KW-1185">Reference proteome</keyword>
<name>A0A4Y2T7D5_ARAVE</name>
<proteinExistence type="inferred from homology"/>
<accession>A0A4Y2T7D5</accession>
<dbReference type="Proteomes" id="UP000499080">
    <property type="component" value="Unassembled WGS sequence"/>
</dbReference>
<dbReference type="AlphaFoldDB" id="A0A4Y2T7D5"/>
<keyword evidence="2" id="KW-0472">Membrane</keyword>
<protein>
    <submittedName>
        <fullName evidence="3">Uncharacterized protein</fullName>
    </submittedName>
</protein>
<dbReference type="GO" id="GO:0098662">
    <property type="term" value="P:inorganic cation transmembrane transport"/>
    <property type="evidence" value="ECO:0007669"/>
    <property type="project" value="TreeGrafter"/>
</dbReference>
<dbReference type="InterPro" id="IPR051843">
    <property type="entry name" value="CPA1_transporter"/>
</dbReference>
<evidence type="ECO:0000256" key="1">
    <source>
        <dbReference type="ARBA" id="ARBA00007367"/>
    </source>
</evidence>
<sequence>MNLHPVVAGNVKNQRSIFYDYVPAIGVSGRNLIHIPKRHKKRCVGDTLYLGSLGWTIAKGPLEMLVGIVYGVLLGVIAWYIPNPDEKSKSVFRFLILCLGGTFVLFGSQALKWGPAGALGCICLPFVAAIRWELEEIIPTKIFSQPIWGSWPMVCAPLTQESGWANILFWSNDGIRRFLVKMRHAIDLFGLNFILQLTNQICNWFSH</sequence>
<organism evidence="3 4">
    <name type="scientific">Araneus ventricosus</name>
    <name type="common">Orbweaver spider</name>
    <name type="synonym">Epeira ventricosa</name>
    <dbReference type="NCBI Taxonomy" id="182803"/>
    <lineage>
        <taxon>Eukaryota</taxon>
        <taxon>Metazoa</taxon>
        <taxon>Ecdysozoa</taxon>
        <taxon>Arthropoda</taxon>
        <taxon>Chelicerata</taxon>
        <taxon>Arachnida</taxon>
        <taxon>Araneae</taxon>
        <taxon>Araneomorphae</taxon>
        <taxon>Entelegynae</taxon>
        <taxon>Araneoidea</taxon>
        <taxon>Araneidae</taxon>
        <taxon>Araneus</taxon>
    </lineage>
</organism>
<reference evidence="3 4" key="1">
    <citation type="journal article" date="2019" name="Sci. Rep.">
        <title>Orb-weaving spider Araneus ventricosus genome elucidates the spidroin gene catalogue.</title>
        <authorList>
            <person name="Kono N."/>
            <person name="Nakamura H."/>
            <person name="Ohtoshi R."/>
            <person name="Moran D.A.P."/>
            <person name="Shinohara A."/>
            <person name="Yoshida Y."/>
            <person name="Fujiwara M."/>
            <person name="Mori M."/>
            <person name="Tomita M."/>
            <person name="Arakawa K."/>
        </authorList>
    </citation>
    <scope>NUCLEOTIDE SEQUENCE [LARGE SCALE GENOMIC DNA]</scope>
</reference>
<feature type="transmembrane region" description="Helical" evidence="2">
    <location>
        <begin position="94"/>
        <end position="111"/>
    </location>
</feature>
<feature type="transmembrane region" description="Helical" evidence="2">
    <location>
        <begin position="64"/>
        <end position="82"/>
    </location>
</feature>
<comment type="similarity">
    <text evidence="1">Belongs to the monovalent cation:proton antiporter 1 (CPA1) transporter (TC 2.A.36) family.</text>
</comment>
<evidence type="ECO:0000256" key="2">
    <source>
        <dbReference type="SAM" id="Phobius"/>
    </source>
</evidence>
<gene>
    <name evidence="3" type="ORF">AVEN_275476_1</name>
</gene>
<evidence type="ECO:0000313" key="4">
    <source>
        <dbReference type="Proteomes" id="UP000499080"/>
    </source>
</evidence>
<evidence type="ECO:0000313" key="3">
    <source>
        <dbReference type="EMBL" id="GBN95015.1"/>
    </source>
</evidence>
<dbReference type="PANTHER" id="PTHR31102:SF1">
    <property type="entry name" value="CATION_H+ EXCHANGER DOMAIN-CONTAINING PROTEIN"/>
    <property type="match status" value="1"/>
</dbReference>
<keyword evidence="2" id="KW-1133">Transmembrane helix</keyword>
<dbReference type="PANTHER" id="PTHR31102">
    <property type="match status" value="1"/>
</dbReference>
<keyword evidence="2" id="KW-0812">Transmembrane</keyword>
<comment type="caution">
    <text evidence="3">The sequence shown here is derived from an EMBL/GenBank/DDBJ whole genome shotgun (WGS) entry which is preliminary data.</text>
</comment>
<dbReference type="EMBL" id="BGPR01025809">
    <property type="protein sequence ID" value="GBN95015.1"/>
    <property type="molecule type" value="Genomic_DNA"/>
</dbReference>